<keyword evidence="3" id="KW-1185">Reference proteome</keyword>
<proteinExistence type="predicted"/>
<evidence type="ECO:0000256" key="1">
    <source>
        <dbReference type="SAM" id="SignalP"/>
    </source>
</evidence>
<evidence type="ECO:0008006" key="4">
    <source>
        <dbReference type="Google" id="ProtNLM"/>
    </source>
</evidence>
<comment type="caution">
    <text evidence="2">The sequence shown here is derived from an EMBL/GenBank/DDBJ whole genome shotgun (WGS) entry which is preliminary data.</text>
</comment>
<organism evidence="2 3">
    <name type="scientific">Asaia spathodeae</name>
    <dbReference type="NCBI Taxonomy" id="657016"/>
    <lineage>
        <taxon>Bacteria</taxon>
        <taxon>Pseudomonadati</taxon>
        <taxon>Pseudomonadota</taxon>
        <taxon>Alphaproteobacteria</taxon>
        <taxon>Acetobacterales</taxon>
        <taxon>Acetobacteraceae</taxon>
        <taxon>Asaia</taxon>
    </lineage>
</organism>
<dbReference type="RefSeq" id="WP_267312103.1">
    <property type="nucleotide sequence ID" value="NZ_JABXXU010000010.1"/>
</dbReference>
<accession>A0ABX2P869</accession>
<keyword evidence="1" id="KW-0732">Signal</keyword>
<feature type="signal peptide" evidence="1">
    <location>
        <begin position="1"/>
        <end position="24"/>
    </location>
</feature>
<dbReference type="Proteomes" id="UP001516351">
    <property type="component" value="Unassembled WGS sequence"/>
</dbReference>
<evidence type="ECO:0000313" key="2">
    <source>
        <dbReference type="EMBL" id="NVN48158.1"/>
    </source>
</evidence>
<dbReference type="PROSITE" id="PS51257">
    <property type="entry name" value="PROKAR_LIPOPROTEIN"/>
    <property type="match status" value="1"/>
</dbReference>
<feature type="chain" id="PRO_5047151206" description="Lipoprotein" evidence="1">
    <location>
        <begin position="25"/>
        <end position="266"/>
    </location>
</feature>
<dbReference type="EMBL" id="JABXXV010000010">
    <property type="protein sequence ID" value="NVN48158.1"/>
    <property type="molecule type" value="Genomic_DNA"/>
</dbReference>
<sequence>MSHRAGFLTLLASTLALTACGSSAPPPEPVLLSQFNANTDRFDIVSTVGRADGTIQKNGRPCDIYKIYTSGLTAGGRAAMKAGEILTSVASLGVAQFFWAPIKAGTRPQLHTVLFCYGTTDKLVDIYDTDPTSSHEQDHMILNKEAYSQPVVLAEPTGPVQATTPLVQAPVTATVPSVSNVVSDAPAVTAPGALVIHEKAVTPLAPAESGTISLDTVSREATDGRKTISTGKTAISAEASSDDLNNISAAKAATANAVLKTGQTRS</sequence>
<evidence type="ECO:0000313" key="3">
    <source>
        <dbReference type="Proteomes" id="UP001516351"/>
    </source>
</evidence>
<gene>
    <name evidence="2" type="ORF">HW542_15265</name>
</gene>
<reference evidence="2 3" key="1">
    <citation type="submission" date="2020-06" db="EMBL/GenBank/DDBJ databases">
        <title>Synonyms of Asaia species.</title>
        <authorList>
            <person name="Sombolestani A."/>
        </authorList>
    </citation>
    <scope>NUCLEOTIDE SEQUENCE [LARGE SCALE GENOMIC DNA]</scope>
    <source>
        <strain evidence="2 3">LMG 27047</strain>
    </source>
</reference>
<name>A0ABX2P869_9PROT</name>
<protein>
    <recommendedName>
        <fullName evidence="4">Lipoprotein</fullName>
    </recommendedName>
</protein>